<feature type="transmembrane region" description="Helical" evidence="6">
    <location>
        <begin position="703"/>
        <end position="723"/>
    </location>
</feature>
<feature type="transmembrane region" description="Helical" evidence="6">
    <location>
        <begin position="353"/>
        <end position="373"/>
    </location>
</feature>
<feature type="transmembrane region" description="Helical" evidence="6">
    <location>
        <begin position="257"/>
        <end position="283"/>
    </location>
</feature>
<evidence type="ECO:0000256" key="2">
    <source>
        <dbReference type="ARBA" id="ARBA00022475"/>
    </source>
</evidence>
<name>A0A917M0Y1_9BACL</name>
<feature type="transmembrane region" description="Helical" evidence="6">
    <location>
        <begin position="303"/>
        <end position="333"/>
    </location>
</feature>
<evidence type="ECO:0000313" key="8">
    <source>
        <dbReference type="EMBL" id="GGG72124.1"/>
    </source>
</evidence>
<organism evidence="8 9">
    <name type="scientific">Paenibacillus radicis</name>
    <name type="common">ex Gao et al. 2016</name>
    <dbReference type="NCBI Taxonomy" id="1737354"/>
    <lineage>
        <taxon>Bacteria</taxon>
        <taxon>Bacillati</taxon>
        <taxon>Bacillota</taxon>
        <taxon>Bacilli</taxon>
        <taxon>Bacillales</taxon>
        <taxon>Paenibacillaceae</taxon>
        <taxon>Paenibacillus</taxon>
    </lineage>
</organism>
<sequence>MLAAANIRKNKSQAGSLLLFVLIAVLFLNIGLVLLLNFDKFFDTRAEQRHTPHLTILQKAEYTNEDQLDWLKRYPGVKETEKLAVLADYGEYFMHGSKNVASIIFQNTNGSSSMNPFMLVGESLPLEDNSIYVPYMMKAAGDYRLGDDYRLNFDGQELHFTIAGFTEEITFGALMSDLYRFYVSDRAFAALSAQFPDSQSYLQTVRMEESRLGTQAQLDYEKAFYHTEEMKNISSPFVFALSYNAAKEARSTVSITAMLITAFAIIMLFVSLIVIHFGIVNNIDESMTNIGALKAIGYKNSQIMLSIVLQFSSIALAGGLIGIAVSQLMLPILATIMESQSALIWKPGLDAALAFKSLLFIILLVLAVSLWAVKRIFKLHPLIALRGGLHTHSFKRNMLLLEQTRGPLPFILAMKQLVQSKKQAVMVIVIIAAMSFASVAGMSVYYNIGVKPDVFLSMIAGENADAALVLKDRSRTDNVVRNLQQRPEVRKAFGYQHISLVSENIDVSGFITKDFEQREVNMLFEGRYPKHDNEVAVGYTFAVSAGKEIGDAVMVNAGGQEKEFIITGFIQSMSSGGLNMMMTYDGILTIKPDFTFDQICVYLASGTDATALIQSVKAAEGNIFSYAVNTKELIRTQFSQIGDIFAVVAAGMLAVTLLVVLLILYMVIKTMILRKKRELGLQKALGFTTFQLMNQTAFHYTPIILIGTLLGSLGGYFSLNPILSLFMRGAGIVKTNLPAPTAWTIITCIALTCLAYLVSMLISWRIRKISPYSLISE</sequence>
<evidence type="ECO:0000259" key="7">
    <source>
        <dbReference type="Pfam" id="PF02687"/>
    </source>
</evidence>
<feature type="transmembrane region" description="Helical" evidence="6">
    <location>
        <begin position="17"/>
        <end position="38"/>
    </location>
</feature>
<dbReference type="InterPro" id="IPR003838">
    <property type="entry name" value="ABC3_permease_C"/>
</dbReference>
<feature type="transmembrane region" description="Helical" evidence="6">
    <location>
        <begin position="644"/>
        <end position="668"/>
    </location>
</feature>
<feature type="transmembrane region" description="Helical" evidence="6">
    <location>
        <begin position="743"/>
        <end position="764"/>
    </location>
</feature>
<gene>
    <name evidence="8" type="ORF">GCM10010918_29810</name>
</gene>
<feature type="domain" description="ABC3 transporter permease C-terminal" evidence="7">
    <location>
        <begin position="652"/>
        <end position="771"/>
    </location>
</feature>
<evidence type="ECO:0000256" key="3">
    <source>
        <dbReference type="ARBA" id="ARBA00022692"/>
    </source>
</evidence>
<accession>A0A917M0Y1</accession>
<protein>
    <submittedName>
        <fullName evidence="8">ABC transporter permease</fullName>
    </submittedName>
</protein>
<keyword evidence="5 6" id="KW-0472">Membrane</keyword>
<reference evidence="8 9" key="1">
    <citation type="journal article" date="2014" name="Int. J. Syst. Evol. Microbiol.">
        <title>Complete genome sequence of Corynebacterium casei LMG S-19264T (=DSM 44701T), isolated from a smear-ripened cheese.</title>
        <authorList>
            <consortium name="US DOE Joint Genome Institute (JGI-PGF)"/>
            <person name="Walter F."/>
            <person name="Albersmeier A."/>
            <person name="Kalinowski J."/>
            <person name="Ruckert C."/>
        </authorList>
    </citation>
    <scope>NUCLEOTIDE SEQUENCE [LARGE SCALE GENOMIC DNA]</scope>
    <source>
        <strain evidence="8 9">CGMCC 1.15286</strain>
    </source>
</reference>
<dbReference type="Proteomes" id="UP000600247">
    <property type="component" value="Unassembled WGS sequence"/>
</dbReference>
<keyword evidence="2" id="KW-1003">Cell membrane</keyword>
<evidence type="ECO:0000313" key="9">
    <source>
        <dbReference type="Proteomes" id="UP000600247"/>
    </source>
</evidence>
<keyword evidence="9" id="KW-1185">Reference proteome</keyword>
<dbReference type="GO" id="GO:0005886">
    <property type="term" value="C:plasma membrane"/>
    <property type="evidence" value="ECO:0007669"/>
    <property type="project" value="UniProtKB-SubCell"/>
</dbReference>
<dbReference type="Pfam" id="PF02687">
    <property type="entry name" value="FtsX"/>
    <property type="match status" value="2"/>
</dbReference>
<feature type="domain" description="ABC3 transporter permease C-terminal" evidence="7">
    <location>
        <begin position="262"/>
        <end position="381"/>
    </location>
</feature>
<dbReference type="EMBL" id="BMHY01000005">
    <property type="protein sequence ID" value="GGG72124.1"/>
    <property type="molecule type" value="Genomic_DNA"/>
</dbReference>
<dbReference type="PANTHER" id="PTHR30287">
    <property type="entry name" value="MEMBRANE COMPONENT OF PREDICTED ABC SUPERFAMILY METABOLITE UPTAKE TRANSPORTER"/>
    <property type="match status" value="1"/>
</dbReference>
<dbReference type="PANTHER" id="PTHR30287:SF2">
    <property type="entry name" value="BLL1001 PROTEIN"/>
    <property type="match status" value="1"/>
</dbReference>
<evidence type="ECO:0000256" key="5">
    <source>
        <dbReference type="ARBA" id="ARBA00023136"/>
    </source>
</evidence>
<feature type="transmembrane region" description="Helical" evidence="6">
    <location>
        <begin position="424"/>
        <end position="446"/>
    </location>
</feature>
<proteinExistence type="predicted"/>
<keyword evidence="3 6" id="KW-0812">Transmembrane</keyword>
<evidence type="ECO:0000256" key="1">
    <source>
        <dbReference type="ARBA" id="ARBA00004651"/>
    </source>
</evidence>
<keyword evidence="4 6" id="KW-1133">Transmembrane helix</keyword>
<comment type="subcellular location">
    <subcellularLocation>
        <location evidence="1">Cell membrane</location>
        <topology evidence="1">Multi-pass membrane protein</topology>
    </subcellularLocation>
</comment>
<dbReference type="AlphaFoldDB" id="A0A917M0Y1"/>
<dbReference type="InterPro" id="IPR038766">
    <property type="entry name" value="Membrane_comp_ABC_pdt"/>
</dbReference>
<evidence type="ECO:0000256" key="4">
    <source>
        <dbReference type="ARBA" id="ARBA00022989"/>
    </source>
</evidence>
<comment type="caution">
    <text evidence="8">The sequence shown here is derived from an EMBL/GenBank/DDBJ whole genome shotgun (WGS) entry which is preliminary data.</text>
</comment>
<evidence type="ECO:0000256" key="6">
    <source>
        <dbReference type="SAM" id="Phobius"/>
    </source>
</evidence>